<dbReference type="AlphaFoldDB" id="A0A412G6E5"/>
<evidence type="ECO:0000313" key="2">
    <source>
        <dbReference type="Proteomes" id="UP000284178"/>
    </source>
</evidence>
<sequence length="184" mass="21735">MERLEPAKTYQEYLPELYRELLEIKALASVIDIDMSHYYELLRQFVDNRYIMSMDAETVQRWEAIFEIASPIKDDLQSRRQAIRAKFMSQPPINLDTLKRIVEAYLGVPVSITQHLDPYVVRITYRGLEKLPDLTPLYTSIYDTIPANIKLVIEYAYQLWIEVKSGNTWEQLKSKTWHDVLYGL</sequence>
<dbReference type="EMBL" id="QRUP01000001">
    <property type="protein sequence ID" value="RGR76871.1"/>
    <property type="molecule type" value="Genomic_DNA"/>
</dbReference>
<name>A0A412G6E5_9FIRM</name>
<dbReference type="Proteomes" id="UP000284178">
    <property type="component" value="Unassembled WGS sequence"/>
</dbReference>
<reference evidence="1 2" key="1">
    <citation type="submission" date="2018-08" db="EMBL/GenBank/DDBJ databases">
        <title>A genome reference for cultivated species of the human gut microbiota.</title>
        <authorList>
            <person name="Zou Y."/>
            <person name="Xue W."/>
            <person name="Luo G."/>
        </authorList>
    </citation>
    <scope>NUCLEOTIDE SEQUENCE [LARGE SCALE GENOMIC DNA]</scope>
    <source>
        <strain evidence="1 2">AF24-29</strain>
    </source>
</reference>
<organism evidence="1 2">
    <name type="scientific">Holdemania filiformis</name>
    <dbReference type="NCBI Taxonomy" id="61171"/>
    <lineage>
        <taxon>Bacteria</taxon>
        <taxon>Bacillati</taxon>
        <taxon>Bacillota</taxon>
        <taxon>Erysipelotrichia</taxon>
        <taxon>Erysipelotrichales</taxon>
        <taxon>Erysipelotrichaceae</taxon>
        <taxon>Holdemania</taxon>
    </lineage>
</organism>
<dbReference type="GeneID" id="83013957"/>
<evidence type="ECO:0000313" key="1">
    <source>
        <dbReference type="EMBL" id="RGR76871.1"/>
    </source>
</evidence>
<dbReference type="RefSeq" id="WP_117892485.1">
    <property type="nucleotide sequence ID" value="NZ_CABJCV010000001.1"/>
</dbReference>
<protein>
    <submittedName>
        <fullName evidence="1">DUF2313 domain-containing protein</fullName>
    </submittedName>
</protein>
<dbReference type="Pfam" id="PF10076">
    <property type="entry name" value="Phage_Mu_Gp48"/>
    <property type="match status" value="1"/>
</dbReference>
<accession>A0A412G6E5</accession>
<dbReference type="InterPro" id="IPR018755">
    <property type="entry name" value="Phage_Mu_Gp48"/>
</dbReference>
<gene>
    <name evidence="1" type="ORF">DWY25_00840</name>
</gene>
<keyword evidence="2" id="KW-1185">Reference proteome</keyword>
<comment type="caution">
    <text evidence="1">The sequence shown here is derived from an EMBL/GenBank/DDBJ whole genome shotgun (WGS) entry which is preliminary data.</text>
</comment>
<proteinExistence type="predicted"/>